<reference evidence="3" key="1">
    <citation type="submission" date="2022-11" db="UniProtKB">
        <authorList>
            <consortium name="WormBaseParasite"/>
        </authorList>
    </citation>
    <scope>IDENTIFICATION</scope>
</reference>
<evidence type="ECO:0000256" key="1">
    <source>
        <dbReference type="SAM" id="MobiDB-lite"/>
    </source>
</evidence>
<dbReference type="Proteomes" id="UP000887569">
    <property type="component" value="Unplaced"/>
</dbReference>
<feature type="compositionally biased region" description="Basic and acidic residues" evidence="1">
    <location>
        <begin position="430"/>
        <end position="452"/>
    </location>
</feature>
<keyword evidence="2" id="KW-1185">Reference proteome</keyword>
<feature type="region of interest" description="Disordered" evidence="1">
    <location>
        <begin position="164"/>
        <end position="230"/>
    </location>
</feature>
<evidence type="ECO:0000313" key="3">
    <source>
        <dbReference type="WBParaSite" id="PgR220_g002_t01"/>
    </source>
</evidence>
<proteinExistence type="predicted"/>
<dbReference type="AlphaFoldDB" id="A0A915CJU8"/>
<dbReference type="WBParaSite" id="PgR220_g002_t01">
    <property type="protein sequence ID" value="PgR220_g002_t01"/>
    <property type="gene ID" value="PgR220_g002"/>
</dbReference>
<name>A0A915CJU8_PARUN</name>
<sequence>MGTPAVDRKGTLQEGNSGCGPEGNLCFLLQEKEVEDGSGGVLEFWNTWIGMGFQLTYGCGRGRELCKKGTPLWTRRNSAEGNSGCGRRRKLCKKGTPAVDQKTNSARRESGCGPEGTPAAEPERTLTEGKSGCGPEGNSARRNRLWDAEGICKKGNSAVDRKGTLARGNSGCGPEGNSARRELGCGRKENTEKGLRLGRKGTPAAGPEEELYKKDSGCGPEGNSARGNFRLWTEGNSAGRELRCGPEGTLQEGNFDCGTGKGICKKESPAVEPERELCQEGTRLRELPAVDRRKLCKKGNSGCGPKGICIEGNPAVDRKGTLQEGKSGCWTERNGSARRELRLWTQKKLCKKGTPAVDQKGTLQEGTRLWDRKGTPACGRGQRTLKEGNSRLCQKDLCKTGTPAVDGRDSAEGTRLVGPEGTPQEGNSGCDRKGTLQEREPPAVEPKGLCKKESGCSTKETLQEGNIPAVGPERTLQEGNSGCLPDGNSARRELRPVDQRGLCKKEPPAVKRGRELCKKGTPACGTGRETLQERKLRLWTGRELLQEGNSGFCGPKETLQEGTPLWTRRKSLPRRELRTVDAKGNSG</sequence>
<accession>A0A915CJU8</accession>
<organism evidence="2 3">
    <name type="scientific">Parascaris univalens</name>
    <name type="common">Nematode worm</name>
    <dbReference type="NCBI Taxonomy" id="6257"/>
    <lineage>
        <taxon>Eukaryota</taxon>
        <taxon>Metazoa</taxon>
        <taxon>Ecdysozoa</taxon>
        <taxon>Nematoda</taxon>
        <taxon>Chromadorea</taxon>
        <taxon>Rhabditida</taxon>
        <taxon>Spirurina</taxon>
        <taxon>Ascaridomorpha</taxon>
        <taxon>Ascaridoidea</taxon>
        <taxon>Ascarididae</taxon>
        <taxon>Parascaris</taxon>
    </lineage>
</organism>
<feature type="region of interest" description="Disordered" evidence="1">
    <location>
        <begin position="94"/>
        <end position="141"/>
    </location>
</feature>
<evidence type="ECO:0000313" key="2">
    <source>
        <dbReference type="Proteomes" id="UP000887569"/>
    </source>
</evidence>
<feature type="region of interest" description="Disordered" evidence="1">
    <location>
        <begin position="470"/>
        <end position="491"/>
    </location>
</feature>
<protein>
    <submittedName>
        <fullName evidence="3">Uncharacterized protein</fullName>
    </submittedName>
</protein>
<feature type="region of interest" description="Disordered" evidence="1">
    <location>
        <begin position="403"/>
        <end position="452"/>
    </location>
</feature>
<feature type="compositionally biased region" description="Basic and acidic residues" evidence="1">
    <location>
        <begin position="178"/>
        <end position="195"/>
    </location>
</feature>